<sequence length="61" mass="6990">MTCCRYPSESECSAWDAWTNPAAEANDPISLVSEYAACGVWRPYMVRALYGMRFVECMRGW</sequence>
<proteinExistence type="predicted"/>
<gene>
    <name evidence="1" type="ORF">TGGT1_411030</name>
</gene>
<evidence type="ECO:0000313" key="1">
    <source>
        <dbReference type="EMBL" id="EPR56849.1"/>
    </source>
</evidence>
<reference evidence="1 2" key="1">
    <citation type="submission" date="2006-05" db="EMBL/GenBank/DDBJ databases">
        <authorList>
            <person name="Paulsen I."/>
        </authorList>
    </citation>
    <scope>NUCLEOTIDE SEQUENCE [LARGE SCALE GENOMIC DNA]</scope>
    <source>
        <strain evidence="1 2">GT1</strain>
    </source>
</reference>
<evidence type="ECO:0000313" key="2">
    <source>
        <dbReference type="Proteomes" id="UP000005641"/>
    </source>
</evidence>
<accession>S7VNQ4</accession>
<dbReference type="VEuPathDB" id="ToxoDB:TGGT1_411030"/>
<dbReference type="EMBL" id="AAQM03000404">
    <property type="protein sequence ID" value="EPR56849.1"/>
    <property type="molecule type" value="Genomic_DNA"/>
</dbReference>
<reference evidence="1 2" key="2">
    <citation type="submission" date="2013-05" db="EMBL/GenBank/DDBJ databases">
        <authorList>
            <person name="Sibley D."/>
            <person name="Venepally P."/>
            <person name="Karamycheva S."/>
            <person name="Hadjithomas M."/>
            <person name="Khan A."/>
            <person name="Brunk B."/>
            <person name="Roos D."/>
            <person name="Caler E."/>
            <person name="Lorenzi H."/>
        </authorList>
    </citation>
    <scope>NUCLEOTIDE SEQUENCE [LARGE SCALE GENOMIC DNA]</scope>
    <source>
        <strain evidence="1 2">GT1</strain>
    </source>
</reference>
<dbReference type="AlphaFoldDB" id="S7VNQ4"/>
<comment type="caution">
    <text evidence="1">The sequence shown here is derived from an EMBL/GenBank/DDBJ whole genome shotgun (WGS) entry which is preliminary data.</text>
</comment>
<protein>
    <submittedName>
        <fullName evidence="1">Uncharacterized protein</fullName>
    </submittedName>
</protein>
<dbReference type="Proteomes" id="UP000005641">
    <property type="component" value="Unassembled WGS sequence"/>
</dbReference>
<feature type="non-terminal residue" evidence="1">
    <location>
        <position position="61"/>
    </location>
</feature>
<name>S7VNQ4_TOXGG</name>
<organism evidence="1 2">
    <name type="scientific">Toxoplasma gondii (strain ATCC 50853 / GT1)</name>
    <dbReference type="NCBI Taxonomy" id="507601"/>
    <lineage>
        <taxon>Eukaryota</taxon>
        <taxon>Sar</taxon>
        <taxon>Alveolata</taxon>
        <taxon>Apicomplexa</taxon>
        <taxon>Conoidasida</taxon>
        <taxon>Coccidia</taxon>
        <taxon>Eucoccidiorida</taxon>
        <taxon>Eimeriorina</taxon>
        <taxon>Sarcocystidae</taxon>
        <taxon>Toxoplasma</taxon>
    </lineage>
</organism>